<feature type="transmembrane region" description="Helical" evidence="1">
    <location>
        <begin position="19"/>
        <end position="36"/>
    </location>
</feature>
<keyword evidence="3" id="KW-1185">Reference proteome</keyword>
<keyword evidence="1" id="KW-0812">Transmembrane</keyword>
<dbReference type="RefSeq" id="WP_114594808.1">
    <property type="nucleotide sequence ID" value="NZ_CP031166.1"/>
</dbReference>
<dbReference type="Proteomes" id="UP000264006">
    <property type="component" value="Plasmid pEDY32-46I"/>
</dbReference>
<keyword evidence="1" id="KW-0472">Membrane</keyword>
<feature type="transmembrane region" description="Helical" evidence="1">
    <location>
        <begin position="43"/>
        <end position="62"/>
    </location>
</feature>
<sequence>MEITEVVQEVRSTLAANPMVGWVLVSAVGALLLVHHKPRTRKLLPVSAVVRVFGCYLVWVGSVEVARSALPEEWVSTGAPWAALLFGGVAVWLILMPRREIVFVDPPPQVDG</sequence>
<dbReference type="AlphaFoldDB" id="A0A346Y6Z0"/>
<keyword evidence="2" id="KW-0614">Plasmid</keyword>
<protein>
    <submittedName>
        <fullName evidence="2">Uncharacterized protein</fullName>
    </submittedName>
</protein>
<gene>
    <name evidence="2" type="ORF">DVS28_b0497</name>
</gene>
<keyword evidence="1" id="KW-1133">Transmembrane helix</keyword>
<name>A0A346Y6Z0_9ACTN</name>
<evidence type="ECO:0000313" key="3">
    <source>
        <dbReference type="Proteomes" id="UP000264006"/>
    </source>
</evidence>
<proteinExistence type="predicted"/>
<evidence type="ECO:0000313" key="2">
    <source>
        <dbReference type="EMBL" id="AXV10237.1"/>
    </source>
</evidence>
<evidence type="ECO:0000256" key="1">
    <source>
        <dbReference type="SAM" id="Phobius"/>
    </source>
</evidence>
<organism evidence="2 3">
    <name type="scientific">Euzebya pacifica</name>
    <dbReference type="NCBI Taxonomy" id="1608957"/>
    <lineage>
        <taxon>Bacteria</taxon>
        <taxon>Bacillati</taxon>
        <taxon>Actinomycetota</taxon>
        <taxon>Nitriliruptoria</taxon>
        <taxon>Euzebyales</taxon>
    </lineage>
</organism>
<reference evidence="2 3" key="1">
    <citation type="submission" date="2018-09" db="EMBL/GenBank/DDBJ databases">
        <title>Complete genome sequence of Euzebya sp. DY32-46 isolated from seawater of Pacific Ocean.</title>
        <authorList>
            <person name="Xu L."/>
            <person name="Wu Y.-H."/>
            <person name="Xu X.-W."/>
        </authorList>
    </citation>
    <scope>NUCLEOTIDE SEQUENCE [LARGE SCALE GENOMIC DNA]</scope>
    <source>
        <strain evidence="2 3">DY32-46</strain>
        <plasmid evidence="3">pedy32-46i</plasmid>
    </source>
</reference>
<dbReference type="EMBL" id="CP031166">
    <property type="protein sequence ID" value="AXV10237.1"/>
    <property type="molecule type" value="Genomic_DNA"/>
</dbReference>
<accession>A0A346Y6Z0</accession>
<dbReference type="KEGG" id="euz:DVS28_b0497"/>
<feature type="transmembrane region" description="Helical" evidence="1">
    <location>
        <begin position="74"/>
        <end position="95"/>
    </location>
</feature>
<geneLocation type="plasmid" evidence="3">
    <name>pedy32-46i</name>
</geneLocation>